<organism evidence="1 2">
    <name type="scientific">Bauhinia variegata</name>
    <name type="common">Purple orchid tree</name>
    <name type="synonym">Phanera variegata</name>
    <dbReference type="NCBI Taxonomy" id="167791"/>
    <lineage>
        <taxon>Eukaryota</taxon>
        <taxon>Viridiplantae</taxon>
        <taxon>Streptophyta</taxon>
        <taxon>Embryophyta</taxon>
        <taxon>Tracheophyta</taxon>
        <taxon>Spermatophyta</taxon>
        <taxon>Magnoliopsida</taxon>
        <taxon>eudicotyledons</taxon>
        <taxon>Gunneridae</taxon>
        <taxon>Pentapetalae</taxon>
        <taxon>rosids</taxon>
        <taxon>fabids</taxon>
        <taxon>Fabales</taxon>
        <taxon>Fabaceae</taxon>
        <taxon>Cercidoideae</taxon>
        <taxon>Cercideae</taxon>
        <taxon>Bauhiniinae</taxon>
        <taxon>Bauhinia</taxon>
    </lineage>
</organism>
<gene>
    <name evidence="1" type="ORF">L6164_023455</name>
</gene>
<dbReference type="EMBL" id="CM039434">
    <property type="protein sequence ID" value="KAI4323880.1"/>
    <property type="molecule type" value="Genomic_DNA"/>
</dbReference>
<dbReference type="Proteomes" id="UP000828941">
    <property type="component" value="Chromosome 9"/>
</dbReference>
<evidence type="ECO:0000313" key="1">
    <source>
        <dbReference type="EMBL" id="KAI4323880.1"/>
    </source>
</evidence>
<reference evidence="1 2" key="1">
    <citation type="journal article" date="2022" name="DNA Res.">
        <title>Chromosomal-level genome assembly of the orchid tree Bauhinia variegata (Leguminosae; Cercidoideae) supports the allotetraploid origin hypothesis of Bauhinia.</title>
        <authorList>
            <person name="Zhong Y."/>
            <person name="Chen Y."/>
            <person name="Zheng D."/>
            <person name="Pang J."/>
            <person name="Liu Y."/>
            <person name="Luo S."/>
            <person name="Meng S."/>
            <person name="Qian L."/>
            <person name="Wei D."/>
            <person name="Dai S."/>
            <person name="Zhou R."/>
        </authorList>
    </citation>
    <scope>NUCLEOTIDE SEQUENCE [LARGE SCALE GENOMIC DNA]</scope>
    <source>
        <strain evidence="1">BV-YZ2020</strain>
    </source>
</reference>
<sequence>MVGLTKEEDESLRSAFHTVKPTPRFWRDVTKLLPGKSAQDCFDRFYSLHSPPLTSKHKSRAKQMKSPSEEQVSVVLEPDGEDLFYVLEPDSKFSCNVLQPSNEKKEEQELHQICSGASSSAHKKSLSTFGNSSSTNPPNPQAIKQVKIKSLHEKYIAKLLRRNTRRRTERGKKSITKTPVKEESKVQKQIKEARNALMSHAREAIDKFQK</sequence>
<accession>A0ACB9MJ59</accession>
<evidence type="ECO:0000313" key="2">
    <source>
        <dbReference type="Proteomes" id="UP000828941"/>
    </source>
</evidence>
<comment type="caution">
    <text evidence="1">The sequence shown here is derived from an EMBL/GenBank/DDBJ whole genome shotgun (WGS) entry which is preliminary data.</text>
</comment>
<keyword evidence="2" id="KW-1185">Reference proteome</keyword>
<name>A0ACB9MJ59_BAUVA</name>
<protein>
    <submittedName>
        <fullName evidence="1">Uncharacterized protein</fullName>
    </submittedName>
</protein>
<proteinExistence type="predicted"/>